<evidence type="ECO:0000256" key="5">
    <source>
        <dbReference type="SAM" id="SignalP"/>
    </source>
</evidence>
<evidence type="ECO:0000256" key="4">
    <source>
        <dbReference type="ARBA" id="ARBA00023263"/>
    </source>
</evidence>
<dbReference type="PANTHER" id="PTHR33420:SF3">
    <property type="entry name" value="FIMBRIAL SUBUNIT ELFA"/>
    <property type="match status" value="1"/>
</dbReference>
<gene>
    <name evidence="8" type="ORF">KL86CIT2_540135</name>
    <name evidence="7" type="ORF">KM92CIT3_200501</name>
</gene>
<dbReference type="Gene3D" id="2.60.40.1090">
    <property type="entry name" value="Fimbrial-type adhesion domain"/>
    <property type="match status" value="1"/>
</dbReference>
<reference evidence="7" key="1">
    <citation type="submission" date="2016-04" db="EMBL/GenBank/DDBJ databases">
        <authorList>
            <person name="Evans L.H."/>
            <person name="Alamgir A."/>
            <person name="Owens N."/>
            <person name="Weber N.D."/>
            <person name="Virtaneva K."/>
            <person name="Barbian K."/>
            <person name="Babar A."/>
            <person name="Rosenke K."/>
        </authorList>
    </citation>
    <scope>NUCLEOTIDE SEQUENCE</scope>
    <source>
        <strain evidence="8">86-2</strain>
        <strain evidence="7">92-3</strain>
    </source>
</reference>
<sequence length="185" mass="19878">MRKGKPLLLLLMIFGLLNGQGALAAVAPDAELIVQGRIYSTTCTVQTPGDGTSIALEEVTTQALHDARSFPVSPKEFTINVSCSSPSNWHEVTGKFTTDGEIEGSNFSVHLKNTITDTTGAKYVGLQIKDKITDTVVDFSATQQFTLAFSNEDSASFKFEVGYMPYGVPEKGDVHAAATFTLTYA</sequence>
<dbReference type="EMBL" id="FLUB01000013">
    <property type="protein sequence ID" value="SBV63123.1"/>
    <property type="molecule type" value="Genomic_DNA"/>
</dbReference>
<dbReference type="EMBL" id="FLUA01000054">
    <property type="protein sequence ID" value="SBV67672.1"/>
    <property type="molecule type" value="Genomic_DNA"/>
</dbReference>
<evidence type="ECO:0000256" key="2">
    <source>
        <dbReference type="ARBA" id="ARBA00006671"/>
    </source>
</evidence>
<dbReference type="GeneID" id="86999700"/>
<dbReference type="InterPro" id="IPR036937">
    <property type="entry name" value="Adhesion_dom_fimbrial_sf"/>
</dbReference>
<evidence type="ECO:0000256" key="1">
    <source>
        <dbReference type="ARBA" id="ARBA00004561"/>
    </source>
</evidence>
<evidence type="ECO:0000259" key="6">
    <source>
        <dbReference type="Pfam" id="PF00419"/>
    </source>
</evidence>
<keyword evidence="3 5" id="KW-0732">Signal</keyword>
<dbReference type="InterPro" id="IPR050263">
    <property type="entry name" value="Bact_Fimbrial_Adh_Pro"/>
</dbReference>
<dbReference type="PANTHER" id="PTHR33420">
    <property type="entry name" value="FIMBRIAL SUBUNIT ELFA-RELATED"/>
    <property type="match status" value="1"/>
</dbReference>
<organism evidence="7">
    <name type="scientific">uncultured Citrobacter sp</name>
    <dbReference type="NCBI Taxonomy" id="200446"/>
    <lineage>
        <taxon>Bacteria</taxon>
        <taxon>Pseudomonadati</taxon>
        <taxon>Pseudomonadota</taxon>
        <taxon>Gammaproteobacteria</taxon>
        <taxon>Enterobacterales</taxon>
        <taxon>Enterobacteriaceae</taxon>
        <taxon>Citrobacter</taxon>
        <taxon>environmental samples</taxon>
    </lineage>
</organism>
<dbReference type="AlphaFoldDB" id="A0A212I8J7"/>
<evidence type="ECO:0000313" key="7">
    <source>
        <dbReference type="EMBL" id="SBV63123.1"/>
    </source>
</evidence>
<feature type="domain" description="Fimbrial-type adhesion" evidence="6">
    <location>
        <begin position="34"/>
        <end position="184"/>
    </location>
</feature>
<dbReference type="InterPro" id="IPR000259">
    <property type="entry name" value="Adhesion_dom_fimbrial"/>
</dbReference>
<comment type="subcellular location">
    <subcellularLocation>
        <location evidence="1">Fimbrium</location>
    </subcellularLocation>
</comment>
<dbReference type="Pfam" id="PF00419">
    <property type="entry name" value="Fimbrial"/>
    <property type="match status" value="1"/>
</dbReference>
<comment type="similarity">
    <text evidence="2">Belongs to the fimbrial protein family.</text>
</comment>
<name>A0A212I8J7_9ENTR</name>
<dbReference type="RefSeq" id="WP_003840934.1">
    <property type="nucleotide sequence ID" value="NZ_LT598671.1"/>
</dbReference>
<feature type="signal peptide" evidence="5">
    <location>
        <begin position="1"/>
        <end position="24"/>
    </location>
</feature>
<evidence type="ECO:0000313" key="8">
    <source>
        <dbReference type="EMBL" id="SBV67672.1"/>
    </source>
</evidence>
<dbReference type="SUPFAM" id="SSF49401">
    <property type="entry name" value="Bacterial adhesins"/>
    <property type="match status" value="1"/>
</dbReference>
<dbReference type="GO" id="GO:0009289">
    <property type="term" value="C:pilus"/>
    <property type="evidence" value="ECO:0007669"/>
    <property type="project" value="UniProtKB-SubCell"/>
</dbReference>
<keyword evidence="4" id="KW-0281">Fimbrium</keyword>
<proteinExistence type="inferred from homology"/>
<dbReference type="InterPro" id="IPR008966">
    <property type="entry name" value="Adhesion_dom_sf"/>
</dbReference>
<protein>
    <recommendedName>
        <fullName evidence="6">Fimbrial-type adhesion domain-containing protein</fullName>
    </recommendedName>
</protein>
<feature type="chain" id="PRO_5015073568" description="Fimbrial-type adhesion domain-containing protein" evidence="5">
    <location>
        <begin position="25"/>
        <end position="185"/>
    </location>
</feature>
<accession>A0A212I8J7</accession>
<evidence type="ECO:0000256" key="3">
    <source>
        <dbReference type="ARBA" id="ARBA00022729"/>
    </source>
</evidence>
<dbReference type="GO" id="GO:0043709">
    <property type="term" value="P:cell adhesion involved in single-species biofilm formation"/>
    <property type="evidence" value="ECO:0007669"/>
    <property type="project" value="TreeGrafter"/>
</dbReference>